<feature type="compositionally biased region" description="Basic and acidic residues" evidence="1">
    <location>
        <begin position="79"/>
        <end position="96"/>
    </location>
</feature>
<comment type="caution">
    <text evidence="2">The sequence shown here is derived from an EMBL/GenBank/DDBJ whole genome shotgun (WGS) entry which is preliminary data.</text>
</comment>
<reference evidence="2" key="1">
    <citation type="journal article" date="2022" name="Int. J. Mol. Sci.">
        <title>Draft Genome of Tanacetum Coccineum: Genomic Comparison of Closely Related Tanacetum-Family Plants.</title>
        <authorList>
            <person name="Yamashiro T."/>
            <person name="Shiraishi A."/>
            <person name="Nakayama K."/>
            <person name="Satake H."/>
        </authorList>
    </citation>
    <scope>NUCLEOTIDE SEQUENCE</scope>
</reference>
<evidence type="ECO:0000313" key="2">
    <source>
        <dbReference type="EMBL" id="GJT08366.1"/>
    </source>
</evidence>
<reference evidence="2" key="2">
    <citation type="submission" date="2022-01" db="EMBL/GenBank/DDBJ databases">
        <authorList>
            <person name="Yamashiro T."/>
            <person name="Shiraishi A."/>
            <person name="Satake H."/>
            <person name="Nakayama K."/>
        </authorList>
    </citation>
    <scope>NUCLEOTIDE SEQUENCE</scope>
</reference>
<evidence type="ECO:0000313" key="3">
    <source>
        <dbReference type="Proteomes" id="UP001151760"/>
    </source>
</evidence>
<accession>A0ABQ5B190</accession>
<protein>
    <submittedName>
        <fullName evidence="2">Uncharacterized protein</fullName>
    </submittedName>
</protein>
<organism evidence="2 3">
    <name type="scientific">Tanacetum coccineum</name>
    <dbReference type="NCBI Taxonomy" id="301880"/>
    <lineage>
        <taxon>Eukaryota</taxon>
        <taxon>Viridiplantae</taxon>
        <taxon>Streptophyta</taxon>
        <taxon>Embryophyta</taxon>
        <taxon>Tracheophyta</taxon>
        <taxon>Spermatophyta</taxon>
        <taxon>Magnoliopsida</taxon>
        <taxon>eudicotyledons</taxon>
        <taxon>Gunneridae</taxon>
        <taxon>Pentapetalae</taxon>
        <taxon>asterids</taxon>
        <taxon>campanulids</taxon>
        <taxon>Asterales</taxon>
        <taxon>Asteraceae</taxon>
        <taxon>Asteroideae</taxon>
        <taxon>Anthemideae</taxon>
        <taxon>Anthemidinae</taxon>
        <taxon>Tanacetum</taxon>
    </lineage>
</organism>
<dbReference type="Proteomes" id="UP001151760">
    <property type="component" value="Unassembled WGS sequence"/>
</dbReference>
<evidence type="ECO:0000256" key="1">
    <source>
        <dbReference type="SAM" id="MobiDB-lite"/>
    </source>
</evidence>
<gene>
    <name evidence="2" type="ORF">Tco_0842828</name>
</gene>
<keyword evidence="3" id="KW-1185">Reference proteome</keyword>
<sequence>MTLLRYLQIHKKEAATIMEMRRDFSLEVWHESNQAFQSSNEENEGIEMSHQLRTSFQTSLAKSQSKKLCEEDSTLPLQEGHEIEGISMSRAERFHL</sequence>
<proteinExistence type="predicted"/>
<dbReference type="EMBL" id="BQNB010012824">
    <property type="protein sequence ID" value="GJT08366.1"/>
    <property type="molecule type" value="Genomic_DNA"/>
</dbReference>
<feature type="region of interest" description="Disordered" evidence="1">
    <location>
        <begin position="67"/>
        <end position="96"/>
    </location>
</feature>
<name>A0ABQ5B190_9ASTR</name>